<evidence type="ECO:0000313" key="2">
    <source>
        <dbReference type="Proteomes" id="UP000032568"/>
    </source>
</evidence>
<dbReference type="SUPFAM" id="SSF81301">
    <property type="entry name" value="Nucleotidyltransferase"/>
    <property type="match status" value="1"/>
</dbReference>
<dbReference type="KEGG" id="tact:SG35_027000"/>
<dbReference type="InterPro" id="IPR043519">
    <property type="entry name" value="NT_sf"/>
</dbReference>
<protein>
    <submittedName>
        <fullName evidence="1">GrpB family protein</fullName>
    </submittedName>
</protein>
<dbReference type="AlphaFoldDB" id="A0AAE9YR91"/>
<reference evidence="1 2" key="1">
    <citation type="journal article" date="2015" name="Genome Announc.">
        <title>Draft Genome Sequences of Marine Isolates of Thalassomonas viridans and Thalassomonas actiniarum.</title>
        <authorList>
            <person name="Olonade I."/>
            <person name="van Zyl L.J."/>
            <person name="Trindade M."/>
        </authorList>
    </citation>
    <scope>NUCLEOTIDE SEQUENCE [LARGE SCALE GENOMIC DNA]</scope>
    <source>
        <strain evidence="1 2">A5K-106</strain>
    </source>
</reference>
<dbReference type="Proteomes" id="UP000032568">
    <property type="component" value="Chromosome"/>
</dbReference>
<dbReference type="PANTHER" id="PTHR34822:SF1">
    <property type="entry name" value="GRPB FAMILY PROTEIN"/>
    <property type="match status" value="1"/>
</dbReference>
<dbReference type="Gene3D" id="3.30.460.10">
    <property type="entry name" value="Beta Polymerase, domain 2"/>
    <property type="match status" value="1"/>
</dbReference>
<dbReference type="Pfam" id="PF04229">
    <property type="entry name" value="GrpB"/>
    <property type="match status" value="1"/>
</dbReference>
<evidence type="ECO:0000313" key="1">
    <source>
        <dbReference type="EMBL" id="WDD98834.1"/>
    </source>
</evidence>
<reference evidence="1 2" key="2">
    <citation type="journal article" date="2022" name="Mar. Drugs">
        <title>Bioassay-Guided Fractionation Leads to the Detection of Cholic Acid Generated by the Rare Thalassomonas sp.</title>
        <authorList>
            <person name="Pheiffer F."/>
            <person name="Schneider Y.K."/>
            <person name="Hansen E.H."/>
            <person name="Andersen J.H."/>
            <person name="Isaksson J."/>
            <person name="Busche T."/>
            <person name="R C."/>
            <person name="Kalinowski J."/>
            <person name="Zyl L.V."/>
            <person name="Trindade M."/>
        </authorList>
    </citation>
    <scope>NUCLEOTIDE SEQUENCE [LARGE SCALE GENOMIC DNA]</scope>
    <source>
        <strain evidence="1 2">A5K-106</strain>
    </source>
</reference>
<dbReference type="EMBL" id="CP059735">
    <property type="protein sequence ID" value="WDD98834.1"/>
    <property type="molecule type" value="Genomic_DNA"/>
</dbReference>
<dbReference type="InterPro" id="IPR007344">
    <property type="entry name" value="GrpB/CoaE"/>
</dbReference>
<keyword evidence="2" id="KW-1185">Reference proteome</keyword>
<dbReference type="RefSeq" id="WP_084692857.1">
    <property type="nucleotide sequence ID" value="NZ_CP059735.1"/>
</dbReference>
<dbReference type="PANTHER" id="PTHR34822">
    <property type="entry name" value="GRPB DOMAIN PROTEIN (AFU_ORTHOLOGUE AFUA_1G01530)"/>
    <property type="match status" value="1"/>
</dbReference>
<gene>
    <name evidence="1" type="ORF">SG35_027000</name>
</gene>
<sequence length="174" mass="19904">MSEDAIFISDYNPDWPGLFQAEKSFLSGLLPQFITGSIEHVGSTSVPGLAAKPVIDIMLGVKSLAESQGAIEILSANGYCYYPYKSDVMHWFCKPTPEIRTHHLHLVPFNSPLWLERLAFRDHLRNHPQDAAAYCELKRKLAREHRQDRELYTQKKWPFIQALLTKIKEGSHAK</sequence>
<organism evidence="1 2">
    <name type="scientific">Thalassomonas actiniarum</name>
    <dbReference type="NCBI Taxonomy" id="485447"/>
    <lineage>
        <taxon>Bacteria</taxon>
        <taxon>Pseudomonadati</taxon>
        <taxon>Pseudomonadota</taxon>
        <taxon>Gammaproteobacteria</taxon>
        <taxon>Alteromonadales</taxon>
        <taxon>Colwelliaceae</taxon>
        <taxon>Thalassomonas</taxon>
    </lineage>
</organism>
<accession>A0AAE9YR91</accession>
<name>A0AAE9YR91_9GAMM</name>
<proteinExistence type="predicted"/>